<gene>
    <name evidence="6" type="ORF">SAMN02745673_04788</name>
</gene>
<protein>
    <submittedName>
        <fullName evidence="6">Transcriptional regulator, LacI family</fullName>
    </submittedName>
</protein>
<dbReference type="InterPro" id="IPR046335">
    <property type="entry name" value="LacI/GalR-like_sensor"/>
</dbReference>
<dbReference type="PROSITE" id="PS00356">
    <property type="entry name" value="HTH_LACI_1"/>
    <property type="match status" value="1"/>
</dbReference>
<dbReference type="Gene3D" id="1.10.260.40">
    <property type="entry name" value="lambda repressor-like DNA-binding domains"/>
    <property type="match status" value="1"/>
</dbReference>
<dbReference type="SMART" id="SM00354">
    <property type="entry name" value="HTH_LACI"/>
    <property type="match status" value="1"/>
</dbReference>
<feature type="domain" description="HTH lacI-type" evidence="5">
    <location>
        <begin position="7"/>
        <end position="61"/>
    </location>
</feature>
<evidence type="ECO:0000256" key="1">
    <source>
        <dbReference type="ARBA" id="ARBA00023015"/>
    </source>
</evidence>
<proteinExistence type="predicted"/>
<dbReference type="Proteomes" id="UP000190637">
    <property type="component" value="Unassembled WGS sequence"/>
</dbReference>
<keyword evidence="2" id="KW-0238">DNA-binding</keyword>
<dbReference type="PROSITE" id="PS50932">
    <property type="entry name" value="HTH_LACI_2"/>
    <property type="match status" value="1"/>
</dbReference>
<evidence type="ECO:0000313" key="6">
    <source>
        <dbReference type="EMBL" id="SKA38095.1"/>
    </source>
</evidence>
<evidence type="ECO:0000313" key="7">
    <source>
        <dbReference type="Proteomes" id="UP000190637"/>
    </source>
</evidence>
<dbReference type="GO" id="GO:0003700">
    <property type="term" value="F:DNA-binding transcription factor activity"/>
    <property type="evidence" value="ECO:0007669"/>
    <property type="project" value="TreeGrafter"/>
</dbReference>
<dbReference type="InterPro" id="IPR010982">
    <property type="entry name" value="Lambda_DNA-bd_dom_sf"/>
</dbReference>
<dbReference type="InterPro" id="IPR028082">
    <property type="entry name" value="Peripla_BP_I"/>
</dbReference>
<name>A0A1T4TC51_9ACTN</name>
<dbReference type="GO" id="GO:0000976">
    <property type="term" value="F:transcription cis-regulatory region binding"/>
    <property type="evidence" value="ECO:0007669"/>
    <property type="project" value="TreeGrafter"/>
</dbReference>
<dbReference type="Pfam" id="PF00356">
    <property type="entry name" value="LacI"/>
    <property type="match status" value="1"/>
</dbReference>
<dbReference type="OrthoDB" id="1938857at2"/>
<dbReference type="EMBL" id="FUWS01000018">
    <property type="protein sequence ID" value="SKA38095.1"/>
    <property type="molecule type" value="Genomic_DNA"/>
</dbReference>
<evidence type="ECO:0000256" key="2">
    <source>
        <dbReference type="ARBA" id="ARBA00023125"/>
    </source>
</evidence>
<dbReference type="RefSeq" id="WP_078764004.1">
    <property type="nucleotide sequence ID" value="NZ_FUWS01000018.1"/>
</dbReference>
<dbReference type="STRING" id="1122192.SAMN02745673_04788"/>
<dbReference type="PANTHER" id="PTHR30146">
    <property type="entry name" value="LACI-RELATED TRANSCRIPTIONAL REPRESSOR"/>
    <property type="match status" value="1"/>
</dbReference>
<evidence type="ECO:0000256" key="4">
    <source>
        <dbReference type="SAM" id="MobiDB-lite"/>
    </source>
</evidence>
<keyword evidence="1" id="KW-0805">Transcription regulation</keyword>
<accession>A0A1T4TC51</accession>
<dbReference type="SUPFAM" id="SSF47413">
    <property type="entry name" value="lambda repressor-like DNA-binding domains"/>
    <property type="match status" value="1"/>
</dbReference>
<dbReference type="CDD" id="cd01392">
    <property type="entry name" value="HTH_LacI"/>
    <property type="match status" value="1"/>
</dbReference>
<keyword evidence="7" id="KW-1185">Reference proteome</keyword>
<dbReference type="SUPFAM" id="SSF53822">
    <property type="entry name" value="Periplasmic binding protein-like I"/>
    <property type="match status" value="1"/>
</dbReference>
<dbReference type="Pfam" id="PF13377">
    <property type="entry name" value="Peripla_BP_3"/>
    <property type="match status" value="1"/>
</dbReference>
<sequence>MVRARRPTIVDIAKAAGVSTGAVSYALNGRPGVSAPTRARILAIAAEMGWAPSTAARALSEGRVGAIGLIVDRPAQVLGVEPFFMQLISGVQSELALSGTALLFQVCEDIETEIATYRRWSAERRVDGVLLLDLRVDDVRVSAVTELGLPAIVVGGPEGAGGLACLYSDDGAAMREVVQYLRALGHRRIVRVAGPAEFAHTASRSAAFVAAAEEFGVETAEIVHTDYTGEGGTTATRRLLAARERPTALVYDNDLMAVAGLGVAQEMGVAVPADLSVVAWDDSVLCRLVRPALTAVGRDVAEHGRRAARMIIEAVAGRRVADQATPAAEFVPRGSTGPLARTRGVTEG</sequence>
<dbReference type="Gene3D" id="3.40.50.2300">
    <property type="match status" value="2"/>
</dbReference>
<reference evidence="6 7" key="1">
    <citation type="submission" date="2017-02" db="EMBL/GenBank/DDBJ databases">
        <authorList>
            <person name="Peterson S.W."/>
        </authorList>
    </citation>
    <scope>NUCLEOTIDE SEQUENCE [LARGE SCALE GENOMIC DNA]</scope>
    <source>
        <strain evidence="6 7">DSM 45154</strain>
    </source>
</reference>
<feature type="region of interest" description="Disordered" evidence="4">
    <location>
        <begin position="327"/>
        <end position="348"/>
    </location>
</feature>
<evidence type="ECO:0000259" key="5">
    <source>
        <dbReference type="PROSITE" id="PS50932"/>
    </source>
</evidence>
<dbReference type="PANTHER" id="PTHR30146:SF155">
    <property type="entry name" value="ALANINE RACEMASE"/>
    <property type="match status" value="1"/>
</dbReference>
<dbReference type="AlphaFoldDB" id="A0A1T4TC51"/>
<dbReference type="InterPro" id="IPR000843">
    <property type="entry name" value="HTH_LacI"/>
</dbReference>
<keyword evidence="3" id="KW-0804">Transcription</keyword>
<dbReference type="CDD" id="cd06267">
    <property type="entry name" value="PBP1_LacI_sugar_binding-like"/>
    <property type="match status" value="1"/>
</dbReference>
<evidence type="ECO:0000256" key="3">
    <source>
        <dbReference type="ARBA" id="ARBA00023163"/>
    </source>
</evidence>
<organism evidence="6 7">
    <name type="scientific">Marinactinospora thermotolerans DSM 45154</name>
    <dbReference type="NCBI Taxonomy" id="1122192"/>
    <lineage>
        <taxon>Bacteria</taxon>
        <taxon>Bacillati</taxon>
        <taxon>Actinomycetota</taxon>
        <taxon>Actinomycetes</taxon>
        <taxon>Streptosporangiales</taxon>
        <taxon>Nocardiopsidaceae</taxon>
        <taxon>Marinactinospora</taxon>
    </lineage>
</organism>